<reference evidence="2" key="1">
    <citation type="submission" date="2015-01" db="EMBL/GenBank/DDBJ databases">
        <title>Comparative genome analysis of Bacillus coagulans HM-08, Clostridium butyricum HM-68, Bacillus subtilis HM-66 and Bacillus licheniformis BL-09.</title>
        <authorList>
            <person name="Zhang H."/>
        </authorList>
    </citation>
    <scope>NUCLEOTIDE SEQUENCE [LARGE SCALE GENOMIC DNA]</scope>
    <source>
        <strain evidence="2">HM-08</strain>
    </source>
</reference>
<name>A0A0C5C4U6_HEYCO</name>
<dbReference type="InterPro" id="IPR046096">
    <property type="entry name" value="DUF6114"/>
</dbReference>
<evidence type="ECO:0000313" key="2">
    <source>
        <dbReference type="EMBL" id="AJO21589.1"/>
    </source>
</evidence>
<organism evidence="3 5">
    <name type="scientific">Heyndrickxia coagulans</name>
    <name type="common">Weizmannia coagulans</name>
    <dbReference type="NCBI Taxonomy" id="1398"/>
    <lineage>
        <taxon>Bacteria</taxon>
        <taxon>Bacillati</taxon>
        <taxon>Bacillota</taxon>
        <taxon>Bacilli</taxon>
        <taxon>Bacillales</taxon>
        <taxon>Bacillaceae</taxon>
        <taxon>Heyndrickxia</taxon>
    </lineage>
</organism>
<dbReference type="PATRIC" id="fig|1398.18.peg.815"/>
<dbReference type="GeneID" id="93258650"/>
<keyword evidence="1" id="KW-0472">Membrane</keyword>
<dbReference type="EMBL" id="CP010525">
    <property type="protein sequence ID" value="AJO21589.1"/>
    <property type="molecule type" value="Genomic_DNA"/>
</dbReference>
<evidence type="ECO:0000313" key="5">
    <source>
        <dbReference type="Proteomes" id="UP000070376"/>
    </source>
</evidence>
<evidence type="ECO:0000256" key="1">
    <source>
        <dbReference type="SAM" id="Phobius"/>
    </source>
</evidence>
<gene>
    <name evidence="3" type="ORF">HMPREF3213_02775</name>
    <name evidence="2" type="ORF">SB48_HM08orf01221</name>
</gene>
<dbReference type="RefSeq" id="WP_017551460.1">
    <property type="nucleotide sequence ID" value="NZ_CP010525.1"/>
</dbReference>
<reference evidence="4" key="2">
    <citation type="submission" date="2015-01" db="EMBL/GenBank/DDBJ databases">
        <title>Comparative genome analysis of Bacillus coagulans HM-08, Clostridium butyricum HM-68, Bacillus subtilis HM-66 and Bacillus paralicheniformis BL-09.</title>
        <authorList>
            <person name="Zhang H."/>
        </authorList>
    </citation>
    <scope>NUCLEOTIDE SEQUENCE [LARGE SCALE GENOMIC DNA]</scope>
    <source>
        <strain evidence="4">HM-08</strain>
    </source>
</reference>
<sequence>MGKFHMFRMKFRNWRRSRPFWGATFTLLSGMIILYVPVQLLEIAAAPGSMVSIGLIFGGLIFLIGGMGYFFPKFNMVFGILAIFLSVLSIMGAMGGFFIGTLLGIIGGSLSVSWRVIRQEEVPAGVGPMEEIAAGSAEER</sequence>
<dbReference type="Proteomes" id="UP000032024">
    <property type="component" value="Chromosome"/>
</dbReference>
<dbReference type="Pfam" id="PF19609">
    <property type="entry name" value="DUF6114"/>
    <property type="match status" value="1"/>
</dbReference>
<feature type="transmembrane region" description="Helical" evidence="1">
    <location>
        <begin position="50"/>
        <end position="71"/>
    </location>
</feature>
<dbReference type="STRING" id="1398.AB434_0389"/>
<keyword evidence="1" id="KW-1133">Transmembrane helix</keyword>
<evidence type="ECO:0000313" key="3">
    <source>
        <dbReference type="EMBL" id="KWZ79399.1"/>
    </source>
</evidence>
<keyword evidence="4" id="KW-1185">Reference proteome</keyword>
<reference evidence="3" key="4">
    <citation type="submission" date="2016-01" db="EMBL/GenBank/DDBJ databases">
        <authorList>
            <person name="Oliw E.H."/>
        </authorList>
    </citation>
    <scope>NUCLEOTIDE SEQUENCE [LARGE SCALE GENOMIC DNA]</scope>
    <source>
        <strain evidence="3">GED7749B</strain>
    </source>
</reference>
<dbReference type="Proteomes" id="UP000070376">
    <property type="component" value="Unassembled WGS sequence"/>
</dbReference>
<protein>
    <submittedName>
        <fullName evidence="3">Uncharacterized protein</fullName>
    </submittedName>
</protein>
<feature type="transmembrane region" description="Helical" evidence="1">
    <location>
        <begin position="78"/>
        <end position="106"/>
    </location>
</feature>
<evidence type="ECO:0000313" key="4">
    <source>
        <dbReference type="Proteomes" id="UP000032024"/>
    </source>
</evidence>
<dbReference type="EMBL" id="LRPN01000119">
    <property type="protein sequence ID" value="KWZ79399.1"/>
    <property type="molecule type" value="Genomic_DNA"/>
</dbReference>
<feature type="transmembrane region" description="Helical" evidence="1">
    <location>
        <begin position="20"/>
        <end position="38"/>
    </location>
</feature>
<keyword evidence="1" id="KW-0812">Transmembrane</keyword>
<dbReference type="AlphaFoldDB" id="A0A0C5C4U6"/>
<reference evidence="5" key="3">
    <citation type="submission" date="2016-01" db="EMBL/GenBank/DDBJ databases">
        <authorList>
            <person name="Mitreva M."/>
            <person name="Pepin K.H."/>
            <person name="Mihindukulasuriya K.A."/>
            <person name="Fulton R."/>
            <person name="Fronick C."/>
            <person name="O'Laughlin M."/>
            <person name="Miner T."/>
            <person name="Herter B."/>
            <person name="Rosa B.A."/>
            <person name="Cordes M."/>
            <person name="Tomlinson C."/>
            <person name="Wollam A."/>
            <person name="Palsikar V.B."/>
            <person name="Mardis E.R."/>
            <person name="Wilson R.K."/>
        </authorList>
    </citation>
    <scope>NUCLEOTIDE SEQUENCE [LARGE SCALE GENOMIC DNA]</scope>
    <source>
        <strain evidence="5">GED7749B</strain>
    </source>
</reference>
<proteinExistence type="predicted"/>
<accession>A0A0C5C4U6</accession>